<dbReference type="InterPro" id="IPR007110">
    <property type="entry name" value="Ig-like_dom"/>
</dbReference>
<keyword evidence="2" id="KW-0812">Transmembrane</keyword>
<dbReference type="GO" id="GO:0002764">
    <property type="term" value="P:immune response-regulating signaling pathway"/>
    <property type="evidence" value="ECO:0007669"/>
    <property type="project" value="TreeGrafter"/>
</dbReference>
<feature type="domain" description="Ig-like" evidence="3">
    <location>
        <begin position="108"/>
        <end position="173"/>
    </location>
</feature>
<dbReference type="InterPro" id="IPR036179">
    <property type="entry name" value="Ig-like_dom_sf"/>
</dbReference>
<keyword evidence="1" id="KW-1015">Disulfide bond</keyword>
<evidence type="ECO:0000256" key="1">
    <source>
        <dbReference type="ARBA" id="ARBA00023157"/>
    </source>
</evidence>
<keyword evidence="2" id="KW-1133">Transmembrane helix</keyword>
<accession>A0A4W3H2X9</accession>
<evidence type="ECO:0000313" key="5">
    <source>
        <dbReference type="Proteomes" id="UP000314986"/>
    </source>
</evidence>
<feature type="transmembrane region" description="Helical" evidence="2">
    <location>
        <begin position="206"/>
        <end position="228"/>
    </location>
</feature>
<proteinExistence type="predicted"/>
<reference evidence="4" key="5">
    <citation type="submission" date="2025-09" db="UniProtKB">
        <authorList>
            <consortium name="Ensembl"/>
        </authorList>
    </citation>
    <scope>IDENTIFICATION</scope>
</reference>
<feature type="domain" description="Ig-like" evidence="3">
    <location>
        <begin position="13"/>
        <end position="100"/>
    </location>
</feature>
<dbReference type="OMA" id="RAGHHTC"/>
<dbReference type="PANTHER" id="PTHR11738:SF186">
    <property type="entry name" value="OSTEOCLAST-ASSOCIATED IMMUNOGLOBULIN-LIKE RECEPTOR"/>
    <property type="match status" value="1"/>
</dbReference>
<dbReference type="InterPro" id="IPR050412">
    <property type="entry name" value="Ig-like_Receptors_ImmuneReg"/>
</dbReference>
<evidence type="ECO:0000256" key="2">
    <source>
        <dbReference type="SAM" id="Phobius"/>
    </source>
</evidence>
<keyword evidence="2" id="KW-0472">Membrane</keyword>
<evidence type="ECO:0000259" key="3">
    <source>
        <dbReference type="PROSITE" id="PS50835"/>
    </source>
</evidence>
<dbReference type="PANTHER" id="PTHR11738">
    <property type="entry name" value="MHC CLASS I NK CELL RECEPTOR"/>
    <property type="match status" value="1"/>
</dbReference>
<protein>
    <submittedName>
        <fullName evidence="4">Uncharacterized LOC103172572</fullName>
    </submittedName>
</protein>
<dbReference type="Gene3D" id="2.60.40.10">
    <property type="entry name" value="Immunoglobulins"/>
    <property type="match status" value="2"/>
</dbReference>
<reference evidence="5" key="2">
    <citation type="journal article" date="2007" name="PLoS Biol.">
        <title>Survey sequencing and comparative analysis of the elephant shark (Callorhinchus milii) genome.</title>
        <authorList>
            <person name="Venkatesh B."/>
            <person name="Kirkness E.F."/>
            <person name="Loh Y.H."/>
            <person name="Halpern A.L."/>
            <person name="Lee A.P."/>
            <person name="Johnson J."/>
            <person name="Dandona N."/>
            <person name="Viswanathan L.D."/>
            <person name="Tay A."/>
            <person name="Venter J.C."/>
            <person name="Strausberg R.L."/>
            <person name="Brenner S."/>
        </authorList>
    </citation>
    <scope>NUCLEOTIDE SEQUENCE [LARGE SCALE GENOMIC DNA]</scope>
</reference>
<dbReference type="SUPFAM" id="SSF48726">
    <property type="entry name" value="Immunoglobulin"/>
    <property type="match status" value="2"/>
</dbReference>
<evidence type="ECO:0000313" key="4">
    <source>
        <dbReference type="Ensembl" id="ENSCMIP00000010076.1"/>
    </source>
</evidence>
<dbReference type="GeneTree" id="ENSGT00970000196830"/>
<name>A0A4W3H2X9_CALMI</name>
<organism evidence="4 5">
    <name type="scientific">Callorhinchus milii</name>
    <name type="common">Ghost shark</name>
    <dbReference type="NCBI Taxonomy" id="7868"/>
    <lineage>
        <taxon>Eukaryota</taxon>
        <taxon>Metazoa</taxon>
        <taxon>Chordata</taxon>
        <taxon>Craniata</taxon>
        <taxon>Vertebrata</taxon>
        <taxon>Chondrichthyes</taxon>
        <taxon>Holocephali</taxon>
        <taxon>Chimaeriformes</taxon>
        <taxon>Callorhinchidae</taxon>
        <taxon>Callorhinchus</taxon>
    </lineage>
</organism>
<keyword evidence="5" id="KW-1185">Reference proteome</keyword>
<reference evidence="5" key="1">
    <citation type="journal article" date="2006" name="Science">
        <title>Ancient noncoding elements conserved in the human genome.</title>
        <authorList>
            <person name="Venkatesh B."/>
            <person name="Kirkness E.F."/>
            <person name="Loh Y.H."/>
            <person name="Halpern A.L."/>
            <person name="Lee A.P."/>
            <person name="Johnson J."/>
            <person name="Dandona N."/>
            <person name="Viswanathan L.D."/>
            <person name="Tay A."/>
            <person name="Venter J.C."/>
            <person name="Strausberg R.L."/>
            <person name="Brenner S."/>
        </authorList>
    </citation>
    <scope>NUCLEOTIDE SEQUENCE [LARGE SCALE GENOMIC DNA]</scope>
</reference>
<dbReference type="Ensembl" id="ENSCMIT00000010345.1">
    <property type="protein sequence ID" value="ENSCMIP00000010076.1"/>
    <property type="gene ID" value="ENSCMIG00000005315.1"/>
</dbReference>
<dbReference type="PROSITE" id="PS50835">
    <property type="entry name" value="IG_LIKE"/>
    <property type="match status" value="2"/>
</dbReference>
<reference evidence="4" key="4">
    <citation type="submission" date="2025-08" db="UniProtKB">
        <authorList>
            <consortium name="Ensembl"/>
        </authorList>
    </citation>
    <scope>IDENTIFICATION</scope>
</reference>
<sequence length="281" mass="30321">LSCVLIPEPLRKPTISLDPDSRVFVSGESAEISCSGGHPGGNFSLYRDGEFVASQTAPGNSDAVTFTAPEIRAGRYWCRYTRQIDGGELTSAESERVGVSVWGPLQKPIVSLKPDSRTLERGQSAEISCSGSYPGGNFSLYRDGELVMSQPAPANNNTATFTPLEVRAGHHTCIYTTYIQGRRFTSPESEGVGIFLRSNSTRKQTAGLPVGIVTALVITALILGIGAYKRDAMVRIARRWVPTAGADKTFADLTSRNRNENCCEAVEEDGPVYANISLIRP</sequence>
<dbReference type="InterPro" id="IPR013783">
    <property type="entry name" value="Ig-like_fold"/>
</dbReference>
<dbReference type="AlphaFoldDB" id="A0A4W3H2X9"/>
<reference evidence="5" key="3">
    <citation type="journal article" date="2014" name="Nature">
        <title>Elephant shark genome provides unique insights into gnathostome evolution.</title>
        <authorList>
            <consortium name="International Elephant Shark Genome Sequencing Consortium"/>
            <person name="Venkatesh B."/>
            <person name="Lee A.P."/>
            <person name="Ravi V."/>
            <person name="Maurya A.K."/>
            <person name="Lian M.M."/>
            <person name="Swann J.B."/>
            <person name="Ohta Y."/>
            <person name="Flajnik M.F."/>
            <person name="Sutoh Y."/>
            <person name="Kasahara M."/>
            <person name="Hoon S."/>
            <person name="Gangu V."/>
            <person name="Roy S.W."/>
            <person name="Irimia M."/>
            <person name="Korzh V."/>
            <person name="Kondrychyn I."/>
            <person name="Lim Z.W."/>
            <person name="Tay B.H."/>
            <person name="Tohari S."/>
            <person name="Kong K.W."/>
            <person name="Ho S."/>
            <person name="Lorente-Galdos B."/>
            <person name="Quilez J."/>
            <person name="Marques-Bonet T."/>
            <person name="Raney B.J."/>
            <person name="Ingham P.W."/>
            <person name="Tay A."/>
            <person name="Hillier L.W."/>
            <person name="Minx P."/>
            <person name="Boehm T."/>
            <person name="Wilson R.K."/>
            <person name="Brenner S."/>
            <person name="Warren W.C."/>
        </authorList>
    </citation>
    <scope>NUCLEOTIDE SEQUENCE [LARGE SCALE GENOMIC DNA]</scope>
</reference>
<dbReference type="InParanoid" id="A0A4W3H2X9"/>
<dbReference type="Proteomes" id="UP000314986">
    <property type="component" value="Unassembled WGS sequence"/>
</dbReference>